<protein>
    <submittedName>
        <fullName evidence="2">Pimeloyl-ACP methyl ester carboxylesterase</fullName>
    </submittedName>
</protein>
<dbReference type="PANTHER" id="PTHR43798">
    <property type="entry name" value="MONOACYLGLYCEROL LIPASE"/>
    <property type="match status" value="1"/>
</dbReference>
<sequence>MVVVRRGIVEVDMDRVGAGPPVVLIGGIARQRLWSGLAEALADRYRVLMLDVHGQGATPAWTGEHRMTLAGQARLVHALTAGSTERLALVGHSLGAAVALRAAVELDERVAAVVAFEPTAFALLDTPGREESWAAVRAERDRLRARLAAGEREEAVRGSSDFWLGPGSWDRFTPEERAPIEDGIEHRLAEWDAVTDPGLTLADLATGPAPTMLVSDPETLRPVREVTEVLAEARPDWTRVDLPGAGHWAPLTRPDLVHPLVRGYLEEHL</sequence>
<dbReference type="InterPro" id="IPR029058">
    <property type="entry name" value="AB_hydrolase_fold"/>
</dbReference>
<dbReference type="AlphaFoldDB" id="A0A1G7LIP7"/>
<proteinExistence type="predicted"/>
<dbReference type="Proteomes" id="UP000198967">
    <property type="component" value="Unassembled WGS sequence"/>
</dbReference>
<name>A0A1G7LIP7_PSEOR</name>
<accession>A0A1G7LIP7</accession>
<dbReference type="GO" id="GO:0003824">
    <property type="term" value="F:catalytic activity"/>
    <property type="evidence" value="ECO:0007669"/>
    <property type="project" value="UniProtKB-ARBA"/>
</dbReference>
<dbReference type="SUPFAM" id="SSF53474">
    <property type="entry name" value="alpha/beta-Hydrolases"/>
    <property type="match status" value="1"/>
</dbReference>
<dbReference type="InterPro" id="IPR050266">
    <property type="entry name" value="AB_hydrolase_sf"/>
</dbReference>
<evidence type="ECO:0000259" key="1">
    <source>
        <dbReference type="Pfam" id="PF12697"/>
    </source>
</evidence>
<evidence type="ECO:0000313" key="2">
    <source>
        <dbReference type="EMBL" id="SDF49321.1"/>
    </source>
</evidence>
<keyword evidence="3" id="KW-1185">Reference proteome</keyword>
<dbReference type="Pfam" id="PF12697">
    <property type="entry name" value="Abhydrolase_6"/>
    <property type="match status" value="1"/>
</dbReference>
<dbReference type="RefSeq" id="WP_093080452.1">
    <property type="nucleotide sequence ID" value="NZ_FNBE01000005.1"/>
</dbReference>
<evidence type="ECO:0000313" key="3">
    <source>
        <dbReference type="Proteomes" id="UP000198967"/>
    </source>
</evidence>
<feature type="domain" description="AB hydrolase-1" evidence="1">
    <location>
        <begin position="23"/>
        <end position="257"/>
    </location>
</feature>
<gene>
    <name evidence="2" type="ORF">SAMN05216377_10596</name>
</gene>
<reference evidence="2 3" key="1">
    <citation type="submission" date="2016-10" db="EMBL/GenBank/DDBJ databases">
        <authorList>
            <person name="de Groot N.N."/>
        </authorList>
    </citation>
    <scope>NUCLEOTIDE SEQUENCE [LARGE SCALE GENOMIC DNA]</scope>
    <source>
        <strain evidence="2 3">CGMCC 4.3143</strain>
    </source>
</reference>
<dbReference type="EMBL" id="FNBE01000005">
    <property type="protein sequence ID" value="SDF49321.1"/>
    <property type="molecule type" value="Genomic_DNA"/>
</dbReference>
<dbReference type="Gene3D" id="3.40.50.1820">
    <property type="entry name" value="alpha/beta hydrolase"/>
    <property type="match status" value="1"/>
</dbReference>
<organism evidence="2 3">
    <name type="scientific">Pseudonocardia oroxyli</name>
    <dbReference type="NCBI Taxonomy" id="366584"/>
    <lineage>
        <taxon>Bacteria</taxon>
        <taxon>Bacillati</taxon>
        <taxon>Actinomycetota</taxon>
        <taxon>Actinomycetes</taxon>
        <taxon>Pseudonocardiales</taxon>
        <taxon>Pseudonocardiaceae</taxon>
        <taxon>Pseudonocardia</taxon>
    </lineage>
</organism>
<dbReference type="OrthoDB" id="5513277at2"/>
<dbReference type="STRING" id="366584.SAMN05216377_10596"/>
<dbReference type="InterPro" id="IPR000073">
    <property type="entry name" value="AB_hydrolase_1"/>
</dbReference>
<dbReference type="PRINTS" id="PR00111">
    <property type="entry name" value="ABHYDROLASE"/>
</dbReference>